<evidence type="ECO:0000313" key="3">
    <source>
        <dbReference type="EMBL" id="BBA28306.1"/>
    </source>
</evidence>
<proteinExistence type="predicted"/>
<evidence type="ECO:0000313" key="4">
    <source>
        <dbReference type="Proteomes" id="UP000267517"/>
    </source>
</evidence>
<dbReference type="SMART" id="SM00028">
    <property type="entry name" value="TPR"/>
    <property type="match status" value="2"/>
</dbReference>
<keyword evidence="2" id="KW-0812">Transmembrane</keyword>
<feature type="transmembrane region" description="Helical" evidence="2">
    <location>
        <begin position="235"/>
        <end position="254"/>
    </location>
</feature>
<name>A0A250KFG5_9BACT</name>
<evidence type="ECO:0000256" key="2">
    <source>
        <dbReference type="SAM" id="Phobius"/>
    </source>
</evidence>
<dbReference type="Gene3D" id="1.25.40.10">
    <property type="entry name" value="Tetratricopeptide repeat domain"/>
    <property type="match status" value="1"/>
</dbReference>
<feature type="coiled-coil region" evidence="1">
    <location>
        <begin position="269"/>
        <end position="307"/>
    </location>
</feature>
<dbReference type="Proteomes" id="UP000267517">
    <property type="component" value="Chromosome I"/>
</dbReference>
<protein>
    <submittedName>
        <fullName evidence="3">Uncharacterized protein</fullName>
    </submittedName>
</protein>
<dbReference type="SUPFAM" id="SSF48452">
    <property type="entry name" value="TPR-like"/>
    <property type="match status" value="1"/>
</dbReference>
<organism evidence="3 4">
    <name type="scientific">Prevotella melaninogenica</name>
    <dbReference type="NCBI Taxonomy" id="28132"/>
    <lineage>
        <taxon>Bacteria</taxon>
        <taxon>Pseudomonadati</taxon>
        <taxon>Bacteroidota</taxon>
        <taxon>Bacteroidia</taxon>
        <taxon>Bacteroidales</taxon>
        <taxon>Prevotellaceae</taxon>
        <taxon>Prevotella</taxon>
    </lineage>
</organism>
<sequence>MFPRFRTLWSFKITFHSLSFHPNLAIRSRMCIFANMNKKPILLLISILTLLSCSQRKLPNYPATDEGITRMRLDSATFFMAKHDTRNAMYQLKSAEKHLFNVTEDSLKFATYYRIALLNAQNGAYKLALDYFKHTTRYANDSKKSHRLTDIYLGKASVFNQMGQRDSALLYVKKAEAFKPRIRKDQESHIEELKTRIEKRQILSVSPEKDIEIVQIQDRYEVAIAQRKTLQLQLYIAYLVIFLILLTTGIVVWFRRRMHQQQHAYRKQQEETEQNIQLLLRRKDATIDEMKAEVDSKINELEELKQKTPTHSGDTKIADSIEQTKLGVDTLYTILKGGNISQMGKREQQALNAIMPNFDYDLAYVINNPRYAFTPKETFYYIMEHNGMTDEQKAEAFCCTSQAIRSIKSRMKKKMEKS</sequence>
<evidence type="ECO:0000256" key="1">
    <source>
        <dbReference type="SAM" id="Coils"/>
    </source>
</evidence>
<accession>A0A250KFG5</accession>
<dbReference type="InterPro" id="IPR019734">
    <property type="entry name" value="TPR_rpt"/>
</dbReference>
<keyword evidence="2" id="KW-1133">Transmembrane helix</keyword>
<keyword evidence="2" id="KW-0472">Membrane</keyword>
<gene>
    <name evidence="3" type="ORF">PMEL1_00197</name>
</gene>
<dbReference type="InterPro" id="IPR011990">
    <property type="entry name" value="TPR-like_helical_dom_sf"/>
</dbReference>
<dbReference type="EMBL" id="AP018049">
    <property type="protein sequence ID" value="BBA28306.1"/>
    <property type="molecule type" value="Genomic_DNA"/>
</dbReference>
<reference evidence="3 4" key="1">
    <citation type="submission" date="2017-05" db="EMBL/GenBank/DDBJ databases">
        <title>whole genome sequence of Prevotella melaninogenica GAI 07411.</title>
        <authorList>
            <person name="Kondo Y."/>
            <person name="Hoshino T."/>
        </authorList>
    </citation>
    <scope>NUCLEOTIDE SEQUENCE [LARGE SCALE GENOMIC DNA]</scope>
    <source>
        <strain evidence="3 4">GAI 07411</strain>
    </source>
</reference>
<dbReference type="AlphaFoldDB" id="A0A250KFG5"/>
<keyword evidence="1" id="KW-0175">Coiled coil</keyword>